<dbReference type="CDD" id="cd06261">
    <property type="entry name" value="TM_PBP2"/>
    <property type="match status" value="1"/>
</dbReference>
<feature type="domain" description="ABC transmembrane type-1" evidence="10">
    <location>
        <begin position="49"/>
        <end position="246"/>
    </location>
</feature>
<sequence>MLASTRTMLGLDQPLYVQYGTWLWKALHLDFGISFASQRPVLDDMLNFLPATLELAGAALVLILLTSVPLGIWAARHRDRLPDFAVRFIAFLGVSMPNFWLAFLLVMAFSVYLQWLPAMGYGGWQHIILPAVSIAFMSLAINARLLRASMLDVAGQRHVTWARLRGLNDKQTERRHILRNASLPMITAVGMHIGELIGGTMIIENIFAWPGVGRYAVSAIFNRDYPVIQCFTLMMVVVFVVCNLIVDLLNAALDPRIRRHEGAHA</sequence>
<accession>A0A377APM3</accession>
<protein>
    <submittedName>
        <fullName evidence="11">Nickel ABC-transporter, permease protein</fullName>
    </submittedName>
</protein>
<dbReference type="PROSITE" id="PS50928">
    <property type="entry name" value="ABC_TM1"/>
    <property type="match status" value="1"/>
</dbReference>
<evidence type="ECO:0000313" key="14">
    <source>
        <dbReference type="Proteomes" id="UP000254088"/>
    </source>
</evidence>
<evidence type="ECO:0000313" key="13">
    <source>
        <dbReference type="Proteomes" id="UP000254052"/>
    </source>
</evidence>
<organism evidence="11 13">
    <name type="scientific">Escherichia coli</name>
    <dbReference type="NCBI Taxonomy" id="562"/>
    <lineage>
        <taxon>Bacteria</taxon>
        <taxon>Pseudomonadati</taxon>
        <taxon>Pseudomonadota</taxon>
        <taxon>Gammaproteobacteria</taxon>
        <taxon>Enterobacterales</taxon>
        <taxon>Enterobacteriaceae</taxon>
        <taxon>Escherichia</taxon>
    </lineage>
</organism>
<comment type="similarity">
    <text evidence="8">Belongs to the binding-protein-dependent transport system permease family. OppBC subfamily.</text>
</comment>
<dbReference type="InterPro" id="IPR014156">
    <property type="entry name" value="Nickel_NikB"/>
</dbReference>
<evidence type="ECO:0000256" key="9">
    <source>
        <dbReference type="RuleBase" id="RU363032"/>
    </source>
</evidence>
<dbReference type="EMBL" id="UGEX01000001">
    <property type="protein sequence ID" value="STL77455.1"/>
    <property type="molecule type" value="Genomic_DNA"/>
</dbReference>
<keyword evidence="5 9" id="KW-0812">Transmembrane</keyword>
<feature type="transmembrane region" description="Helical" evidence="9">
    <location>
        <begin position="88"/>
        <end position="115"/>
    </location>
</feature>
<name>A0A377APM3_ECOLX</name>
<dbReference type="NCBIfam" id="NF007677">
    <property type="entry name" value="PRK10352.1"/>
    <property type="match status" value="1"/>
</dbReference>
<keyword evidence="2 9" id="KW-0813">Transport</keyword>
<evidence type="ECO:0000256" key="4">
    <source>
        <dbReference type="ARBA" id="ARBA00022519"/>
    </source>
</evidence>
<keyword evidence="7 9" id="KW-0472">Membrane</keyword>
<reference evidence="13 14" key="1">
    <citation type="submission" date="2018-06" db="EMBL/GenBank/DDBJ databases">
        <authorList>
            <consortium name="Pathogen Informatics"/>
            <person name="Doyle S."/>
        </authorList>
    </citation>
    <scope>NUCLEOTIDE SEQUENCE [LARGE SCALE GENOMIC DNA]</scope>
    <source>
        <strain evidence="12 14">NCTC10429</strain>
        <strain evidence="11 13">NCTC9962</strain>
    </source>
</reference>
<evidence type="ECO:0000259" key="10">
    <source>
        <dbReference type="PROSITE" id="PS50928"/>
    </source>
</evidence>
<evidence type="ECO:0000313" key="11">
    <source>
        <dbReference type="EMBL" id="STL22787.1"/>
    </source>
</evidence>
<keyword evidence="3" id="KW-1003">Cell membrane</keyword>
<dbReference type="GO" id="GO:0071916">
    <property type="term" value="F:dipeptide transmembrane transporter activity"/>
    <property type="evidence" value="ECO:0007669"/>
    <property type="project" value="TreeGrafter"/>
</dbReference>
<dbReference type="PANTHER" id="PTHR43163">
    <property type="entry name" value="DIPEPTIDE TRANSPORT SYSTEM PERMEASE PROTEIN DPPB-RELATED"/>
    <property type="match status" value="1"/>
</dbReference>
<evidence type="ECO:0000256" key="2">
    <source>
        <dbReference type="ARBA" id="ARBA00022448"/>
    </source>
</evidence>
<evidence type="ECO:0000313" key="12">
    <source>
        <dbReference type="EMBL" id="STL77455.1"/>
    </source>
</evidence>
<evidence type="ECO:0000256" key="6">
    <source>
        <dbReference type="ARBA" id="ARBA00022989"/>
    </source>
</evidence>
<keyword evidence="4" id="KW-0997">Cell inner membrane</keyword>
<evidence type="ECO:0000256" key="5">
    <source>
        <dbReference type="ARBA" id="ARBA00022692"/>
    </source>
</evidence>
<evidence type="ECO:0000256" key="7">
    <source>
        <dbReference type="ARBA" id="ARBA00023136"/>
    </source>
</evidence>
<dbReference type="FunFam" id="1.10.3720.10:FF:000035">
    <property type="entry name" value="Nickel ABC transporter permease subunit NikB"/>
    <property type="match status" value="1"/>
</dbReference>
<gene>
    <name evidence="11" type="primary">nikB_1</name>
    <name evidence="12" type="synonym">nikB</name>
    <name evidence="12" type="ORF">NCTC10429_00856</name>
    <name evidence="11" type="ORF">NCTC9962_01361</name>
</gene>
<comment type="subcellular location">
    <subcellularLocation>
        <location evidence="1">Cell inner membrane</location>
        <topology evidence="1">Multi-pass membrane protein</topology>
    </subcellularLocation>
    <subcellularLocation>
        <location evidence="9">Cell membrane</location>
        <topology evidence="9">Multi-pass membrane protein</topology>
    </subcellularLocation>
</comment>
<dbReference type="EMBL" id="UGED01000004">
    <property type="protein sequence ID" value="STL22787.1"/>
    <property type="molecule type" value="Genomic_DNA"/>
</dbReference>
<feature type="transmembrane region" description="Helical" evidence="9">
    <location>
        <begin position="127"/>
        <end position="146"/>
    </location>
</feature>
<evidence type="ECO:0000256" key="1">
    <source>
        <dbReference type="ARBA" id="ARBA00004429"/>
    </source>
</evidence>
<evidence type="ECO:0000256" key="8">
    <source>
        <dbReference type="ARBA" id="ARBA00024202"/>
    </source>
</evidence>
<dbReference type="GO" id="GO:0015099">
    <property type="term" value="F:nickel cation transmembrane transporter activity"/>
    <property type="evidence" value="ECO:0007669"/>
    <property type="project" value="InterPro"/>
</dbReference>
<dbReference type="Proteomes" id="UP000254052">
    <property type="component" value="Unassembled WGS sequence"/>
</dbReference>
<dbReference type="InterPro" id="IPR035906">
    <property type="entry name" value="MetI-like_sf"/>
</dbReference>
<evidence type="ECO:0000256" key="3">
    <source>
        <dbReference type="ARBA" id="ARBA00022475"/>
    </source>
</evidence>
<dbReference type="Proteomes" id="UP000254088">
    <property type="component" value="Unassembled WGS sequence"/>
</dbReference>
<dbReference type="Gene3D" id="1.10.3720.10">
    <property type="entry name" value="MetI-like"/>
    <property type="match status" value="1"/>
</dbReference>
<dbReference type="PANTHER" id="PTHR43163:SF6">
    <property type="entry name" value="DIPEPTIDE TRANSPORT SYSTEM PERMEASE PROTEIN DPPB-RELATED"/>
    <property type="match status" value="1"/>
</dbReference>
<dbReference type="InterPro" id="IPR000515">
    <property type="entry name" value="MetI-like"/>
</dbReference>
<dbReference type="AlphaFoldDB" id="A0A377APM3"/>
<dbReference type="Pfam" id="PF00528">
    <property type="entry name" value="BPD_transp_1"/>
    <property type="match status" value="1"/>
</dbReference>
<proteinExistence type="inferred from homology"/>
<keyword evidence="6 9" id="KW-1133">Transmembrane helix</keyword>
<dbReference type="SUPFAM" id="SSF161098">
    <property type="entry name" value="MetI-like"/>
    <property type="match status" value="1"/>
</dbReference>
<feature type="transmembrane region" description="Helical" evidence="9">
    <location>
        <begin position="226"/>
        <end position="249"/>
    </location>
</feature>
<feature type="transmembrane region" description="Helical" evidence="9">
    <location>
        <begin position="183"/>
        <end position="206"/>
    </location>
</feature>
<dbReference type="GO" id="GO:0005886">
    <property type="term" value="C:plasma membrane"/>
    <property type="evidence" value="ECO:0007669"/>
    <property type="project" value="UniProtKB-SubCell"/>
</dbReference>
<dbReference type="NCBIfam" id="TIGR02789">
    <property type="entry name" value="nickel_nikB"/>
    <property type="match status" value="1"/>
</dbReference>
<feature type="transmembrane region" description="Helical" evidence="9">
    <location>
        <begin position="55"/>
        <end position="76"/>
    </location>
</feature>